<dbReference type="AlphaFoldDB" id="A0A383CIA3"/>
<gene>
    <name evidence="1" type="ORF">METZ01_LOCUS484647</name>
</gene>
<protein>
    <submittedName>
        <fullName evidence="1">Uncharacterized protein</fullName>
    </submittedName>
</protein>
<dbReference type="EMBL" id="UINC01208986">
    <property type="protein sequence ID" value="SVE31793.1"/>
    <property type="molecule type" value="Genomic_DNA"/>
</dbReference>
<evidence type="ECO:0000313" key="1">
    <source>
        <dbReference type="EMBL" id="SVE31793.1"/>
    </source>
</evidence>
<feature type="non-terminal residue" evidence="1">
    <location>
        <position position="1"/>
    </location>
</feature>
<name>A0A383CIA3_9ZZZZ</name>
<reference evidence="1" key="1">
    <citation type="submission" date="2018-05" db="EMBL/GenBank/DDBJ databases">
        <authorList>
            <person name="Lanie J.A."/>
            <person name="Ng W.-L."/>
            <person name="Kazmierczak K.M."/>
            <person name="Andrzejewski T.M."/>
            <person name="Davidsen T.M."/>
            <person name="Wayne K.J."/>
            <person name="Tettelin H."/>
            <person name="Glass J.I."/>
            <person name="Rusch D."/>
            <person name="Podicherti R."/>
            <person name="Tsui H.-C.T."/>
            <person name="Winkler M.E."/>
        </authorList>
    </citation>
    <scope>NUCLEOTIDE SEQUENCE</scope>
</reference>
<sequence length="33" mass="4087">VSKTRTQIVIQNDLRETDYVKNQRVKWVKKKRK</sequence>
<proteinExistence type="predicted"/>
<accession>A0A383CIA3</accession>
<organism evidence="1">
    <name type="scientific">marine metagenome</name>
    <dbReference type="NCBI Taxonomy" id="408172"/>
    <lineage>
        <taxon>unclassified sequences</taxon>
        <taxon>metagenomes</taxon>
        <taxon>ecological metagenomes</taxon>
    </lineage>
</organism>